<dbReference type="NCBIfam" id="TIGR00254">
    <property type="entry name" value="GGDEF"/>
    <property type="match status" value="1"/>
</dbReference>
<dbReference type="Proteomes" id="UP000192917">
    <property type="component" value="Unassembled WGS sequence"/>
</dbReference>
<dbReference type="InterPro" id="IPR001633">
    <property type="entry name" value="EAL_dom"/>
</dbReference>
<dbReference type="Gene3D" id="3.20.20.450">
    <property type="entry name" value="EAL domain"/>
    <property type="match status" value="1"/>
</dbReference>
<dbReference type="InterPro" id="IPR035965">
    <property type="entry name" value="PAS-like_dom_sf"/>
</dbReference>
<dbReference type="PANTHER" id="PTHR44757">
    <property type="entry name" value="DIGUANYLATE CYCLASE DGCP"/>
    <property type="match status" value="1"/>
</dbReference>
<proteinExistence type="predicted"/>
<dbReference type="InterPro" id="IPR029787">
    <property type="entry name" value="Nucleotide_cyclase"/>
</dbReference>
<dbReference type="PROSITE" id="PS50887">
    <property type="entry name" value="GGDEF"/>
    <property type="match status" value="1"/>
</dbReference>
<evidence type="ECO:0000259" key="1">
    <source>
        <dbReference type="PROSITE" id="PS50113"/>
    </source>
</evidence>
<dbReference type="InterPro" id="IPR013655">
    <property type="entry name" value="PAS_fold_3"/>
</dbReference>
<dbReference type="InterPro" id="IPR000700">
    <property type="entry name" value="PAS-assoc_C"/>
</dbReference>
<dbReference type="InterPro" id="IPR043128">
    <property type="entry name" value="Rev_trsase/Diguanyl_cyclase"/>
</dbReference>
<dbReference type="PANTHER" id="PTHR44757:SF2">
    <property type="entry name" value="BIOFILM ARCHITECTURE MAINTENANCE PROTEIN MBAA"/>
    <property type="match status" value="1"/>
</dbReference>
<evidence type="ECO:0000313" key="4">
    <source>
        <dbReference type="EMBL" id="SME91969.1"/>
    </source>
</evidence>
<dbReference type="Pfam" id="PF08447">
    <property type="entry name" value="PAS_3"/>
    <property type="match status" value="1"/>
</dbReference>
<evidence type="ECO:0000259" key="3">
    <source>
        <dbReference type="PROSITE" id="PS50887"/>
    </source>
</evidence>
<dbReference type="Pfam" id="PF00563">
    <property type="entry name" value="EAL"/>
    <property type="match status" value="1"/>
</dbReference>
<dbReference type="Pfam" id="PF00990">
    <property type="entry name" value="GGDEF"/>
    <property type="match status" value="1"/>
</dbReference>
<dbReference type="Gene3D" id="3.30.450.20">
    <property type="entry name" value="PAS domain"/>
    <property type="match status" value="1"/>
</dbReference>
<evidence type="ECO:0000259" key="2">
    <source>
        <dbReference type="PROSITE" id="PS50883"/>
    </source>
</evidence>
<dbReference type="InterPro" id="IPR052155">
    <property type="entry name" value="Biofilm_reg_signaling"/>
</dbReference>
<dbReference type="STRING" id="560819.SAMN05428998_101454"/>
<reference evidence="4 5" key="1">
    <citation type="submission" date="2017-04" db="EMBL/GenBank/DDBJ databases">
        <authorList>
            <person name="Afonso C.L."/>
            <person name="Miller P.J."/>
            <person name="Scott M.A."/>
            <person name="Spackman E."/>
            <person name="Goraichik I."/>
            <person name="Dimitrov K.M."/>
            <person name="Suarez D.L."/>
            <person name="Swayne D.E."/>
        </authorList>
    </citation>
    <scope>NUCLEOTIDE SEQUENCE [LARGE SCALE GENOMIC DNA]</scope>
    <source>
        <strain evidence="4 5">USBA 355</strain>
    </source>
</reference>
<dbReference type="InterPro" id="IPR001610">
    <property type="entry name" value="PAC"/>
</dbReference>
<feature type="domain" description="GGDEF" evidence="3">
    <location>
        <begin position="172"/>
        <end position="305"/>
    </location>
</feature>
<feature type="domain" description="EAL" evidence="2">
    <location>
        <begin position="316"/>
        <end position="565"/>
    </location>
</feature>
<keyword evidence="5" id="KW-1185">Reference proteome</keyword>
<dbReference type="CDD" id="cd01948">
    <property type="entry name" value="EAL"/>
    <property type="match status" value="1"/>
</dbReference>
<dbReference type="SMART" id="SM00086">
    <property type="entry name" value="PAC"/>
    <property type="match status" value="1"/>
</dbReference>
<dbReference type="SMART" id="SM00267">
    <property type="entry name" value="GGDEF"/>
    <property type="match status" value="1"/>
</dbReference>
<dbReference type="PROSITE" id="PS50883">
    <property type="entry name" value="EAL"/>
    <property type="match status" value="1"/>
</dbReference>
<evidence type="ECO:0000313" key="5">
    <source>
        <dbReference type="Proteomes" id="UP000192917"/>
    </source>
</evidence>
<dbReference type="InterPro" id="IPR035919">
    <property type="entry name" value="EAL_sf"/>
</dbReference>
<dbReference type="PROSITE" id="PS50113">
    <property type="entry name" value="PAC"/>
    <property type="match status" value="1"/>
</dbReference>
<accession>A0A1Y6B9M8</accession>
<protein>
    <submittedName>
        <fullName evidence="4">Diguanylate cyclase/phosphodiesterase</fullName>
    </submittedName>
</protein>
<dbReference type="EMBL" id="FWZX01000001">
    <property type="protein sequence ID" value="SME91969.1"/>
    <property type="molecule type" value="Genomic_DNA"/>
</dbReference>
<dbReference type="CDD" id="cd01949">
    <property type="entry name" value="GGDEF"/>
    <property type="match status" value="1"/>
</dbReference>
<dbReference type="SUPFAM" id="SSF55785">
    <property type="entry name" value="PYP-like sensor domain (PAS domain)"/>
    <property type="match status" value="1"/>
</dbReference>
<dbReference type="InterPro" id="IPR000160">
    <property type="entry name" value="GGDEF_dom"/>
</dbReference>
<feature type="domain" description="PAC" evidence="1">
    <location>
        <begin position="88"/>
        <end position="140"/>
    </location>
</feature>
<dbReference type="SUPFAM" id="SSF141868">
    <property type="entry name" value="EAL domain-like"/>
    <property type="match status" value="1"/>
</dbReference>
<sequence>MPPVEATVRGEETEGLWRAAVTAAGDLVYQWDLATDRIAWGGETEQLFGRARRRTPLDGKSFAERINAEDQSRRSRVLAEHFAGGDDYDVEYRVRADSGEFNWVHDRGQVERDGTGEPLRVHGTLRRITRRKLNEARLEYLANFDELTGHFNKLRLREALEYALADALRARRSGAFLAVGIDSLDRINRAYGSELGDGVLVEIGRRLDRCLRTNDVVGRLGGDRFGVVLNGCTAAEALHTAERILTVVRRSAVDTAAGPIHVSVSTGILLFPGQAHTALDAIARAEGALLKAKTAGRDCAALYELTEEQERGFRDAMEIGEQVKTALKEGRLQLAFQPIVAADGGSVDYYECLVRMRATDGRLVPAASFIPVVEQLGLMRAIDRYVLDLALEELTAVEDVRLGINISGLTAADRSWLRALNARLRGRSDLARRLIVEITETAALHDVEDTARFVQAVRELGCQVAIDDFGAGYTTFRHLKALTVDIVKIDGSFVRGVLDSPQNQLFVRNLLSLAKAFNLRTVAECVETAEEAEFLADEGVDLLQGYHFGRPEMLPPWRAAPGVATARRARPDGLAGSPSIVAG</sequence>
<name>A0A1Y6B9M8_9PROT</name>
<dbReference type="Gene3D" id="3.30.70.270">
    <property type="match status" value="1"/>
</dbReference>
<dbReference type="CDD" id="cd00130">
    <property type="entry name" value="PAS"/>
    <property type="match status" value="1"/>
</dbReference>
<dbReference type="AlphaFoldDB" id="A0A1Y6B9M8"/>
<gene>
    <name evidence="4" type="ORF">SAMN05428998_101454</name>
</gene>
<organism evidence="4 5">
    <name type="scientific">Tistlia consotensis USBA 355</name>
    <dbReference type="NCBI Taxonomy" id="560819"/>
    <lineage>
        <taxon>Bacteria</taxon>
        <taxon>Pseudomonadati</taxon>
        <taxon>Pseudomonadota</taxon>
        <taxon>Alphaproteobacteria</taxon>
        <taxon>Rhodospirillales</taxon>
        <taxon>Rhodovibrionaceae</taxon>
        <taxon>Tistlia</taxon>
    </lineage>
</organism>
<dbReference type="SUPFAM" id="SSF55073">
    <property type="entry name" value="Nucleotide cyclase"/>
    <property type="match status" value="1"/>
</dbReference>
<dbReference type="SMART" id="SM00052">
    <property type="entry name" value="EAL"/>
    <property type="match status" value="1"/>
</dbReference>
<dbReference type="InterPro" id="IPR000014">
    <property type="entry name" value="PAS"/>
</dbReference>